<dbReference type="AlphaFoldDB" id="A0AAN6RM97"/>
<reference evidence="2" key="2">
    <citation type="submission" date="2023-05" db="EMBL/GenBank/DDBJ databases">
        <authorList>
            <consortium name="Lawrence Berkeley National Laboratory"/>
            <person name="Steindorff A."/>
            <person name="Hensen N."/>
            <person name="Bonometti L."/>
            <person name="Westerberg I."/>
            <person name="Brannstrom I.O."/>
            <person name="Guillou S."/>
            <person name="Cros-Aarteil S."/>
            <person name="Calhoun S."/>
            <person name="Haridas S."/>
            <person name="Kuo A."/>
            <person name="Mondo S."/>
            <person name="Pangilinan J."/>
            <person name="Riley R."/>
            <person name="Labutti K."/>
            <person name="Andreopoulos B."/>
            <person name="Lipzen A."/>
            <person name="Chen C."/>
            <person name="Yanf M."/>
            <person name="Daum C."/>
            <person name="Ng V."/>
            <person name="Clum A."/>
            <person name="Ohm R."/>
            <person name="Martin F."/>
            <person name="Silar P."/>
            <person name="Natvig D."/>
            <person name="Lalanne C."/>
            <person name="Gautier V."/>
            <person name="Ament-Velasquez S.L."/>
            <person name="Kruys A."/>
            <person name="Hutchinson M.I."/>
            <person name="Powell A.J."/>
            <person name="Barry K."/>
            <person name="Miller A.N."/>
            <person name="Grigoriev I.V."/>
            <person name="Debuchy R."/>
            <person name="Gladieux P."/>
            <person name="Thoren M.H."/>
            <person name="Johannesson H."/>
        </authorList>
    </citation>
    <scope>NUCLEOTIDE SEQUENCE</scope>
    <source>
        <strain evidence="2">CBS 103.79</strain>
    </source>
</reference>
<sequence>MADCLKNGQLFFQVGDMNFTRNCTATVSYWKNYIAIPGPGSFRPTNKSVWDEITLFRASLPARYAQVDNVTLLAAGNFVRQDCNFSWVVDAAARDCALEECRALNYPGNGDMAGDRVVVTYTSIAGFTSVAFLIACLFRRRPEWRPGSAMKAAMLASEAFRSTLVFFAIMTGIASCVQLSRSESRYERVLNALNAFVCSNACVALVYLAKYDDQKHDCHRRVATYALVVAGLLLLGFTIAAVVELAQVDMPYVLSKYKDFGCYLSTSSPLDWTLPLAIVQMVFFATSILACLVAACVEKRKRAGSSNKRAWSEIFRSSTFKVLLLIISFSAIVLMWSDLVVILLIRSWSKKAFGDSYKDMYSGVEGIVLTGAR</sequence>
<feature type="transmembrane region" description="Helical" evidence="1">
    <location>
        <begin position="318"/>
        <end position="345"/>
    </location>
</feature>
<protein>
    <recommendedName>
        <fullName evidence="4">Transmembrane protein</fullName>
    </recommendedName>
</protein>
<feature type="transmembrane region" description="Helical" evidence="1">
    <location>
        <begin position="222"/>
        <end position="243"/>
    </location>
</feature>
<name>A0AAN6RM97_9PEZI</name>
<evidence type="ECO:0000313" key="3">
    <source>
        <dbReference type="Proteomes" id="UP001303889"/>
    </source>
</evidence>
<keyword evidence="3" id="KW-1185">Reference proteome</keyword>
<keyword evidence="1" id="KW-0472">Membrane</keyword>
<feature type="transmembrane region" description="Helical" evidence="1">
    <location>
        <begin position="159"/>
        <end position="180"/>
    </location>
</feature>
<comment type="caution">
    <text evidence="2">The sequence shown here is derived from an EMBL/GenBank/DDBJ whole genome shotgun (WGS) entry which is preliminary data.</text>
</comment>
<feature type="transmembrane region" description="Helical" evidence="1">
    <location>
        <begin position="274"/>
        <end position="297"/>
    </location>
</feature>
<keyword evidence="1" id="KW-0812">Transmembrane</keyword>
<accession>A0AAN6RM97</accession>
<feature type="transmembrane region" description="Helical" evidence="1">
    <location>
        <begin position="192"/>
        <end position="210"/>
    </location>
</feature>
<evidence type="ECO:0000313" key="2">
    <source>
        <dbReference type="EMBL" id="KAK3896747.1"/>
    </source>
</evidence>
<keyword evidence="1" id="KW-1133">Transmembrane helix</keyword>
<evidence type="ECO:0008006" key="4">
    <source>
        <dbReference type="Google" id="ProtNLM"/>
    </source>
</evidence>
<feature type="transmembrane region" description="Helical" evidence="1">
    <location>
        <begin position="118"/>
        <end position="138"/>
    </location>
</feature>
<proteinExistence type="predicted"/>
<dbReference type="EMBL" id="MU856421">
    <property type="protein sequence ID" value="KAK3896747.1"/>
    <property type="molecule type" value="Genomic_DNA"/>
</dbReference>
<gene>
    <name evidence="2" type="ORF">C8A05DRAFT_39707</name>
</gene>
<dbReference type="Proteomes" id="UP001303889">
    <property type="component" value="Unassembled WGS sequence"/>
</dbReference>
<evidence type="ECO:0000256" key="1">
    <source>
        <dbReference type="SAM" id="Phobius"/>
    </source>
</evidence>
<reference evidence="2" key="1">
    <citation type="journal article" date="2023" name="Mol. Phylogenet. Evol.">
        <title>Genome-scale phylogeny and comparative genomics of the fungal order Sordariales.</title>
        <authorList>
            <person name="Hensen N."/>
            <person name="Bonometti L."/>
            <person name="Westerberg I."/>
            <person name="Brannstrom I.O."/>
            <person name="Guillou S."/>
            <person name="Cros-Aarteil S."/>
            <person name="Calhoun S."/>
            <person name="Haridas S."/>
            <person name="Kuo A."/>
            <person name="Mondo S."/>
            <person name="Pangilinan J."/>
            <person name="Riley R."/>
            <person name="LaButti K."/>
            <person name="Andreopoulos B."/>
            <person name="Lipzen A."/>
            <person name="Chen C."/>
            <person name="Yan M."/>
            <person name="Daum C."/>
            <person name="Ng V."/>
            <person name="Clum A."/>
            <person name="Steindorff A."/>
            <person name="Ohm R.A."/>
            <person name="Martin F."/>
            <person name="Silar P."/>
            <person name="Natvig D.O."/>
            <person name="Lalanne C."/>
            <person name="Gautier V."/>
            <person name="Ament-Velasquez S.L."/>
            <person name="Kruys A."/>
            <person name="Hutchinson M.I."/>
            <person name="Powell A.J."/>
            <person name="Barry K."/>
            <person name="Miller A.N."/>
            <person name="Grigoriev I.V."/>
            <person name="Debuchy R."/>
            <person name="Gladieux P."/>
            <person name="Hiltunen Thoren M."/>
            <person name="Johannesson H."/>
        </authorList>
    </citation>
    <scope>NUCLEOTIDE SEQUENCE</scope>
    <source>
        <strain evidence="2">CBS 103.79</strain>
    </source>
</reference>
<organism evidence="2 3">
    <name type="scientific">Staphylotrichum tortipilum</name>
    <dbReference type="NCBI Taxonomy" id="2831512"/>
    <lineage>
        <taxon>Eukaryota</taxon>
        <taxon>Fungi</taxon>
        <taxon>Dikarya</taxon>
        <taxon>Ascomycota</taxon>
        <taxon>Pezizomycotina</taxon>
        <taxon>Sordariomycetes</taxon>
        <taxon>Sordariomycetidae</taxon>
        <taxon>Sordariales</taxon>
        <taxon>Chaetomiaceae</taxon>
        <taxon>Staphylotrichum</taxon>
    </lineage>
</organism>